<dbReference type="PROSITE" id="PS50222">
    <property type="entry name" value="EF_HAND_2"/>
    <property type="match status" value="1"/>
</dbReference>
<feature type="region of interest" description="Disordered" evidence="4">
    <location>
        <begin position="488"/>
        <end position="586"/>
    </location>
</feature>
<evidence type="ECO:0000256" key="1">
    <source>
        <dbReference type="ARBA" id="ARBA00004196"/>
    </source>
</evidence>
<feature type="domain" description="EF-hand" evidence="5">
    <location>
        <begin position="579"/>
        <end position="614"/>
    </location>
</feature>
<comment type="subcellular location">
    <subcellularLocation>
        <location evidence="1">Cell envelope</location>
    </subcellularLocation>
</comment>
<evidence type="ECO:0000313" key="6">
    <source>
        <dbReference type="EMBL" id="QDU78665.1"/>
    </source>
</evidence>
<dbReference type="PANTHER" id="PTHR32347">
    <property type="entry name" value="EFFLUX SYSTEM COMPONENT YKNX-RELATED"/>
    <property type="match status" value="1"/>
</dbReference>
<evidence type="ECO:0000259" key="5">
    <source>
        <dbReference type="PROSITE" id="PS50222"/>
    </source>
</evidence>
<dbReference type="PROSITE" id="PS00018">
    <property type="entry name" value="EF_HAND_1"/>
    <property type="match status" value="1"/>
</dbReference>
<evidence type="ECO:0000256" key="4">
    <source>
        <dbReference type="SAM" id="MobiDB-lite"/>
    </source>
</evidence>
<organism evidence="6 7">
    <name type="scientific">Polystyrenella longa</name>
    <dbReference type="NCBI Taxonomy" id="2528007"/>
    <lineage>
        <taxon>Bacteria</taxon>
        <taxon>Pseudomonadati</taxon>
        <taxon>Planctomycetota</taxon>
        <taxon>Planctomycetia</taxon>
        <taxon>Planctomycetales</taxon>
        <taxon>Planctomycetaceae</taxon>
        <taxon>Polystyrenella</taxon>
    </lineage>
</organism>
<dbReference type="InterPro" id="IPR050465">
    <property type="entry name" value="UPF0194_transport"/>
</dbReference>
<reference evidence="6 7" key="1">
    <citation type="submission" date="2019-02" db="EMBL/GenBank/DDBJ databases">
        <title>Deep-cultivation of Planctomycetes and their phenomic and genomic characterization uncovers novel biology.</title>
        <authorList>
            <person name="Wiegand S."/>
            <person name="Jogler M."/>
            <person name="Boedeker C."/>
            <person name="Pinto D."/>
            <person name="Vollmers J."/>
            <person name="Rivas-Marin E."/>
            <person name="Kohn T."/>
            <person name="Peeters S.H."/>
            <person name="Heuer A."/>
            <person name="Rast P."/>
            <person name="Oberbeckmann S."/>
            <person name="Bunk B."/>
            <person name="Jeske O."/>
            <person name="Meyerdierks A."/>
            <person name="Storesund J.E."/>
            <person name="Kallscheuer N."/>
            <person name="Luecker S."/>
            <person name="Lage O.M."/>
            <person name="Pohl T."/>
            <person name="Merkel B.J."/>
            <person name="Hornburger P."/>
            <person name="Mueller R.-W."/>
            <person name="Bruemmer F."/>
            <person name="Labrenz M."/>
            <person name="Spormann A.M."/>
            <person name="Op den Camp H."/>
            <person name="Overmann J."/>
            <person name="Amann R."/>
            <person name="Jetten M.S.M."/>
            <person name="Mascher T."/>
            <person name="Medema M.H."/>
            <person name="Devos D.P."/>
            <person name="Kaster A.-K."/>
            <person name="Ovreas L."/>
            <person name="Rohde M."/>
            <person name="Galperin M.Y."/>
            <person name="Jogler C."/>
        </authorList>
    </citation>
    <scope>NUCLEOTIDE SEQUENCE [LARGE SCALE GENOMIC DNA]</scope>
    <source>
        <strain evidence="6 7">Pla110</strain>
    </source>
</reference>
<dbReference type="Gene3D" id="2.40.30.170">
    <property type="match status" value="1"/>
</dbReference>
<evidence type="ECO:0000313" key="7">
    <source>
        <dbReference type="Proteomes" id="UP000317178"/>
    </source>
</evidence>
<dbReference type="Pfam" id="PF25989">
    <property type="entry name" value="YknX_C"/>
    <property type="match status" value="1"/>
</dbReference>
<dbReference type="EMBL" id="CP036281">
    <property type="protein sequence ID" value="QDU78665.1"/>
    <property type="molecule type" value="Genomic_DNA"/>
</dbReference>
<dbReference type="InterPro" id="IPR002048">
    <property type="entry name" value="EF_hand_dom"/>
</dbReference>
<dbReference type="PANTHER" id="PTHR32347:SF23">
    <property type="entry name" value="BLL5650 PROTEIN"/>
    <property type="match status" value="1"/>
</dbReference>
<evidence type="ECO:0000256" key="3">
    <source>
        <dbReference type="SAM" id="Coils"/>
    </source>
</evidence>
<name>A0A518CHF8_9PLAN</name>
<feature type="coiled-coil region" evidence="3">
    <location>
        <begin position="145"/>
        <end position="172"/>
    </location>
</feature>
<dbReference type="InterPro" id="IPR018247">
    <property type="entry name" value="EF_Hand_1_Ca_BS"/>
</dbReference>
<protein>
    <submittedName>
        <fullName evidence="6">Efflux system component YknX</fullName>
    </submittedName>
</protein>
<dbReference type="SUPFAM" id="SSF47473">
    <property type="entry name" value="EF-hand"/>
    <property type="match status" value="1"/>
</dbReference>
<evidence type="ECO:0000256" key="2">
    <source>
        <dbReference type="ARBA" id="ARBA00023054"/>
    </source>
</evidence>
<feature type="compositionally biased region" description="Basic and acidic residues" evidence="4">
    <location>
        <begin position="518"/>
        <end position="528"/>
    </location>
</feature>
<feature type="coiled-coil region" evidence="3">
    <location>
        <begin position="216"/>
        <end position="282"/>
    </location>
</feature>
<dbReference type="GO" id="GO:0005509">
    <property type="term" value="F:calcium ion binding"/>
    <property type="evidence" value="ECO:0007669"/>
    <property type="project" value="InterPro"/>
</dbReference>
<dbReference type="Gene3D" id="1.10.238.10">
    <property type="entry name" value="EF-hand"/>
    <property type="match status" value="1"/>
</dbReference>
<dbReference type="Proteomes" id="UP000317178">
    <property type="component" value="Chromosome"/>
</dbReference>
<dbReference type="GO" id="GO:0030313">
    <property type="term" value="C:cell envelope"/>
    <property type="evidence" value="ECO:0007669"/>
    <property type="project" value="UniProtKB-SubCell"/>
</dbReference>
<dbReference type="KEGG" id="plon:Pla110_03690"/>
<dbReference type="SMART" id="SM00054">
    <property type="entry name" value="EFh"/>
    <property type="match status" value="2"/>
</dbReference>
<dbReference type="Gene3D" id="2.40.420.20">
    <property type="match status" value="1"/>
</dbReference>
<feature type="compositionally biased region" description="Basic and acidic residues" evidence="4">
    <location>
        <begin position="567"/>
        <end position="586"/>
    </location>
</feature>
<sequence>MIVLLILGGSVWTYSGWNESSQSLDGELITQQVSRGPFRITIAERGTLESQSNVQLASNVEGTTTILDIVPEGTEVEVGQVVCVLDSSSIADKEQQQQITLTDARSKLHQAEEAVEIQETQNESDISKALLNYELAELDLDKYENGDYVQELNELQSNITLAEENLLQSEEDYQFAKRMSRKGYKTLNEVETARIAVSDTQLKLDIAKSKLNVLKTYTYERTIKELKENAKETERERVRVERAGKSALSQATAELEARQLTLKVEEDKLRKYQEQIEACIIKAPQAGKVIYNNSSSRRNESESIEEGTSVRERQVIIKLPDLTKMKVEARIHESRIRMLRAGLPAEIRVDALPGQLFKGKVSTVSSVPLSSSWMSPNLKEYAAEVEISGTDEQIRLLRPGMTAEIEIIVAQENDVLQIPVQAAVSIGRDYYVYTIVDGKPERREISPGETNGKAIEVLDGIADNMTVVLNPRTAFAKEISDFQELKARERRAEEPEAVDEVIEVIDNNSTASNTGGKGEGKRRGEGRQKNGGGKGESKGESESDTASANTGSGRPGGGDTNAFFSQMDKDSDGKISKEEAPGRMADKFTEIDANSDGFIDQSELKSAFAKMTSGAGAE</sequence>
<dbReference type="InterPro" id="IPR058637">
    <property type="entry name" value="YknX-like_C"/>
</dbReference>
<gene>
    <name evidence="6" type="primary">yknX</name>
    <name evidence="6" type="ORF">Pla110_03690</name>
</gene>
<dbReference type="InterPro" id="IPR058636">
    <property type="entry name" value="Beta-barrel_YknX"/>
</dbReference>
<proteinExistence type="predicted"/>
<dbReference type="InterPro" id="IPR011992">
    <property type="entry name" value="EF-hand-dom_pair"/>
</dbReference>
<accession>A0A518CHF8</accession>
<dbReference type="AlphaFoldDB" id="A0A518CHF8"/>
<keyword evidence="2 3" id="KW-0175">Coiled coil</keyword>
<dbReference type="Pfam" id="PF13202">
    <property type="entry name" value="EF-hand_5"/>
    <property type="match status" value="2"/>
</dbReference>
<keyword evidence="7" id="KW-1185">Reference proteome</keyword>
<dbReference type="Pfam" id="PF25990">
    <property type="entry name" value="Beta-barrel_YknX"/>
    <property type="match status" value="1"/>
</dbReference>